<evidence type="ECO:0000313" key="1">
    <source>
        <dbReference type="EMBL" id="CAB4171834.1"/>
    </source>
</evidence>
<accession>A0A6J5PWN9</accession>
<dbReference type="EMBL" id="LR797108">
    <property type="protein sequence ID" value="CAB4187451.1"/>
    <property type="molecule type" value="Genomic_DNA"/>
</dbReference>
<evidence type="ECO:0000313" key="2">
    <source>
        <dbReference type="EMBL" id="CAB4178171.1"/>
    </source>
</evidence>
<proteinExistence type="predicted"/>
<protein>
    <submittedName>
        <fullName evidence="1">Uncharacterized protein</fullName>
    </submittedName>
</protein>
<dbReference type="EMBL" id="LR796958">
    <property type="protein sequence ID" value="CAB4178171.1"/>
    <property type="molecule type" value="Genomic_DNA"/>
</dbReference>
<evidence type="ECO:0000313" key="3">
    <source>
        <dbReference type="EMBL" id="CAB4187451.1"/>
    </source>
</evidence>
<reference evidence="1" key="1">
    <citation type="submission" date="2020-05" db="EMBL/GenBank/DDBJ databases">
        <authorList>
            <person name="Chiriac C."/>
            <person name="Salcher M."/>
            <person name="Ghai R."/>
            <person name="Kavagutti S V."/>
        </authorList>
    </citation>
    <scope>NUCLEOTIDE SEQUENCE</scope>
</reference>
<dbReference type="EMBL" id="LR796868">
    <property type="protein sequence ID" value="CAB4171834.1"/>
    <property type="molecule type" value="Genomic_DNA"/>
</dbReference>
<name>A0A6J5PWN9_9CAUD</name>
<sequence length="117" mass="12976">MASIINDGGKIAETQTEIRRVLAAIPLNDLPRPGVAISRERWLDLIAKEHRLLELDRDADADRVEEEACVSLLVAEIAALRDIIKRASVQFFHDGSDGAIAKEMLEILDEATKNTNE</sequence>
<gene>
    <name evidence="2" type="ORF">UFOVP1007_31</name>
    <name evidence="3" type="ORF">UFOVP1159_31</name>
    <name evidence="1" type="ORF">UFOVP927_32</name>
</gene>
<organism evidence="1">
    <name type="scientific">uncultured Caudovirales phage</name>
    <dbReference type="NCBI Taxonomy" id="2100421"/>
    <lineage>
        <taxon>Viruses</taxon>
        <taxon>Duplodnaviria</taxon>
        <taxon>Heunggongvirae</taxon>
        <taxon>Uroviricota</taxon>
        <taxon>Caudoviricetes</taxon>
        <taxon>Peduoviridae</taxon>
        <taxon>Maltschvirus</taxon>
        <taxon>Maltschvirus maltsch</taxon>
    </lineage>
</organism>